<accession>Q6Z1F7</accession>
<feature type="compositionally biased region" description="Gly residues" evidence="1">
    <location>
        <begin position="1"/>
        <end position="10"/>
    </location>
</feature>
<feature type="region of interest" description="Disordered" evidence="1">
    <location>
        <begin position="1"/>
        <end position="60"/>
    </location>
</feature>
<evidence type="ECO:0000313" key="2">
    <source>
        <dbReference type="EMBL" id="BAD16166.1"/>
    </source>
</evidence>
<evidence type="ECO:0000313" key="3">
    <source>
        <dbReference type="Proteomes" id="UP000000763"/>
    </source>
</evidence>
<sequence length="60" mass="6220">MVVGGSGMGGRSTPLACGKGEEGRERKRGTLVGTVDAFQPSSKAKRRRARVTTAAQKGES</sequence>
<proteinExistence type="predicted"/>
<dbReference type="AlphaFoldDB" id="Q6Z1F7"/>
<protein>
    <submittedName>
        <fullName evidence="2">Uncharacterized protein</fullName>
    </submittedName>
</protein>
<reference evidence="3" key="1">
    <citation type="journal article" date="2005" name="Nature">
        <title>The map-based sequence of the rice genome.</title>
        <authorList>
            <consortium name="International rice genome sequencing project (IRGSP)"/>
            <person name="Matsumoto T."/>
            <person name="Wu J."/>
            <person name="Kanamori H."/>
            <person name="Katayose Y."/>
            <person name="Fujisawa M."/>
            <person name="Namiki N."/>
            <person name="Mizuno H."/>
            <person name="Yamamoto K."/>
            <person name="Antonio B.A."/>
            <person name="Baba T."/>
            <person name="Sakata K."/>
            <person name="Nagamura Y."/>
            <person name="Aoki H."/>
            <person name="Arikawa K."/>
            <person name="Arita K."/>
            <person name="Bito T."/>
            <person name="Chiden Y."/>
            <person name="Fujitsuka N."/>
            <person name="Fukunaka R."/>
            <person name="Hamada M."/>
            <person name="Harada C."/>
            <person name="Hayashi A."/>
            <person name="Hijishita S."/>
            <person name="Honda M."/>
            <person name="Hosokawa S."/>
            <person name="Ichikawa Y."/>
            <person name="Idonuma A."/>
            <person name="Iijima M."/>
            <person name="Ikeda M."/>
            <person name="Ikeno M."/>
            <person name="Ito K."/>
            <person name="Ito S."/>
            <person name="Ito T."/>
            <person name="Ito Y."/>
            <person name="Ito Y."/>
            <person name="Iwabuchi A."/>
            <person name="Kamiya K."/>
            <person name="Karasawa W."/>
            <person name="Kurita K."/>
            <person name="Katagiri S."/>
            <person name="Kikuta A."/>
            <person name="Kobayashi H."/>
            <person name="Kobayashi N."/>
            <person name="Machita K."/>
            <person name="Maehara T."/>
            <person name="Masukawa M."/>
            <person name="Mizubayashi T."/>
            <person name="Mukai Y."/>
            <person name="Nagasaki H."/>
            <person name="Nagata Y."/>
            <person name="Naito S."/>
            <person name="Nakashima M."/>
            <person name="Nakama Y."/>
            <person name="Nakamichi Y."/>
            <person name="Nakamura M."/>
            <person name="Meguro A."/>
            <person name="Negishi M."/>
            <person name="Ohta I."/>
            <person name="Ohta T."/>
            <person name="Okamoto M."/>
            <person name="Ono N."/>
            <person name="Saji S."/>
            <person name="Sakaguchi M."/>
            <person name="Sakai K."/>
            <person name="Shibata M."/>
            <person name="Shimokawa T."/>
            <person name="Song J."/>
            <person name="Takazaki Y."/>
            <person name="Terasawa K."/>
            <person name="Tsugane M."/>
            <person name="Tsuji K."/>
            <person name="Ueda S."/>
            <person name="Waki K."/>
            <person name="Yamagata H."/>
            <person name="Yamamoto M."/>
            <person name="Yamamoto S."/>
            <person name="Yamane H."/>
            <person name="Yoshiki S."/>
            <person name="Yoshihara R."/>
            <person name="Yukawa K."/>
            <person name="Zhong H."/>
            <person name="Yano M."/>
            <person name="Yuan Q."/>
            <person name="Ouyang S."/>
            <person name="Liu J."/>
            <person name="Jones K.M."/>
            <person name="Gansberger K."/>
            <person name="Moffat K."/>
            <person name="Hill J."/>
            <person name="Bera J."/>
            <person name="Fadrosh D."/>
            <person name="Jin S."/>
            <person name="Johri S."/>
            <person name="Kim M."/>
            <person name="Overton L."/>
            <person name="Reardon M."/>
            <person name="Tsitrin T."/>
            <person name="Vuong H."/>
            <person name="Weaver B."/>
            <person name="Ciecko A."/>
            <person name="Tallon L."/>
            <person name="Jackson J."/>
            <person name="Pai G."/>
            <person name="Aken S.V."/>
            <person name="Utterback T."/>
            <person name="Reidmuller S."/>
            <person name="Feldblyum T."/>
            <person name="Hsiao J."/>
            <person name="Zismann V."/>
            <person name="Iobst S."/>
            <person name="de Vazeille A.R."/>
            <person name="Buell C.R."/>
            <person name="Ying K."/>
            <person name="Li Y."/>
            <person name="Lu T."/>
            <person name="Huang Y."/>
            <person name="Zhao Q."/>
            <person name="Feng Q."/>
            <person name="Zhang L."/>
            <person name="Zhu J."/>
            <person name="Weng Q."/>
            <person name="Mu J."/>
            <person name="Lu Y."/>
            <person name="Fan D."/>
            <person name="Liu Y."/>
            <person name="Guan J."/>
            <person name="Zhang Y."/>
            <person name="Yu S."/>
            <person name="Liu X."/>
            <person name="Zhang Y."/>
            <person name="Hong G."/>
            <person name="Han B."/>
            <person name="Choisne N."/>
            <person name="Demange N."/>
            <person name="Orjeda G."/>
            <person name="Samain S."/>
            <person name="Cattolico L."/>
            <person name="Pelletier E."/>
            <person name="Couloux A."/>
            <person name="Segurens B."/>
            <person name="Wincker P."/>
            <person name="D'Hont A."/>
            <person name="Scarpelli C."/>
            <person name="Weissenbach J."/>
            <person name="Salanoubat M."/>
            <person name="Quetier F."/>
            <person name="Yu Y."/>
            <person name="Kim H.R."/>
            <person name="Rambo T."/>
            <person name="Currie J."/>
            <person name="Collura K."/>
            <person name="Luo M."/>
            <person name="Yang T."/>
            <person name="Ammiraju J.S.S."/>
            <person name="Engler F."/>
            <person name="Soderlund C."/>
            <person name="Wing R.A."/>
            <person name="Palmer L.E."/>
            <person name="de la Bastide M."/>
            <person name="Spiegel L."/>
            <person name="Nascimento L."/>
            <person name="Zutavern T."/>
            <person name="O'Shaughnessy A."/>
            <person name="Dike S."/>
            <person name="Dedhia N."/>
            <person name="Preston R."/>
            <person name="Balija V."/>
            <person name="McCombie W.R."/>
            <person name="Chow T."/>
            <person name="Chen H."/>
            <person name="Chung M."/>
            <person name="Chen C."/>
            <person name="Shaw J."/>
            <person name="Wu H."/>
            <person name="Hsiao K."/>
            <person name="Chao Y."/>
            <person name="Chu M."/>
            <person name="Cheng C."/>
            <person name="Hour A."/>
            <person name="Lee P."/>
            <person name="Lin S."/>
            <person name="Lin Y."/>
            <person name="Liou J."/>
            <person name="Liu S."/>
            <person name="Hsing Y."/>
            <person name="Raghuvanshi S."/>
            <person name="Mohanty A."/>
            <person name="Bharti A.K."/>
            <person name="Gaur A."/>
            <person name="Gupta V."/>
            <person name="Kumar D."/>
            <person name="Ravi V."/>
            <person name="Vij S."/>
            <person name="Kapur A."/>
            <person name="Khurana P."/>
            <person name="Khurana P."/>
            <person name="Khurana J.P."/>
            <person name="Tyagi A.K."/>
            <person name="Gaikwad K."/>
            <person name="Singh A."/>
            <person name="Dalal V."/>
            <person name="Srivastava S."/>
            <person name="Dixit A."/>
            <person name="Pal A.K."/>
            <person name="Ghazi I.A."/>
            <person name="Yadav M."/>
            <person name="Pandit A."/>
            <person name="Bhargava A."/>
            <person name="Sureshbabu K."/>
            <person name="Batra K."/>
            <person name="Sharma T.R."/>
            <person name="Mohapatra T."/>
            <person name="Singh N.K."/>
            <person name="Messing J."/>
            <person name="Nelson A.B."/>
            <person name="Fuks G."/>
            <person name="Kavchok S."/>
            <person name="Keizer G."/>
            <person name="Linton E."/>
            <person name="Llaca V."/>
            <person name="Song R."/>
            <person name="Tanyolac B."/>
            <person name="Young S."/>
            <person name="Ho-Il K."/>
            <person name="Hahn J.H."/>
            <person name="Sangsakoo G."/>
            <person name="Vanavichit A."/>
            <person name="de Mattos Luiz.A.T."/>
            <person name="Zimmer P.D."/>
            <person name="Malone G."/>
            <person name="Dellagostin O."/>
            <person name="de Oliveira A.C."/>
            <person name="Bevan M."/>
            <person name="Bancroft I."/>
            <person name="Minx P."/>
            <person name="Cordum H."/>
            <person name="Wilson R."/>
            <person name="Cheng Z."/>
            <person name="Jin W."/>
            <person name="Jiang J."/>
            <person name="Leong S.A."/>
            <person name="Iwama H."/>
            <person name="Gojobori T."/>
            <person name="Itoh T."/>
            <person name="Niimura Y."/>
            <person name="Fujii Y."/>
            <person name="Habara T."/>
            <person name="Sakai H."/>
            <person name="Sato Y."/>
            <person name="Wilson G."/>
            <person name="Kumar K."/>
            <person name="McCouch S."/>
            <person name="Juretic N."/>
            <person name="Hoen D."/>
            <person name="Wright S."/>
            <person name="Bruskiewich R."/>
            <person name="Bureau T."/>
            <person name="Miyao A."/>
            <person name="Hirochika H."/>
            <person name="Nishikawa T."/>
            <person name="Kadowaki K."/>
            <person name="Sugiura M."/>
            <person name="Burr B."/>
            <person name="Sasaki T."/>
        </authorList>
    </citation>
    <scope>NUCLEOTIDE SEQUENCE [LARGE SCALE GENOMIC DNA]</scope>
    <source>
        <strain evidence="3">cv. Nipponbare</strain>
    </source>
</reference>
<feature type="compositionally biased region" description="Low complexity" evidence="1">
    <location>
        <begin position="51"/>
        <end position="60"/>
    </location>
</feature>
<gene>
    <name evidence="2" type="primary">OSJNBa0056D04.3</name>
</gene>
<dbReference type="EMBL" id="AP005440">
    <property type="protein sequence ID" value="BAD16166.1"/>
    <property type="molecule type" value="Genomic_DNA"/>
</dbReference>
<evidence type="ECO:0000256" key="1">
    <source>
        <dbReference type="SAM" id="MobiDB-lite"/>
    </source>
</evidence>
<dbReference type="Proteomes" id="UP000000763">
    <property type="component" value="Chromosome 8"/>
</dbReference>
<organism evidence="2 3">
    <name type="scientific">Oryza sativa subsp. japonica</name>
    <name type="common">Rice</name>
    <dbReference type="NCBI Taxonomy" id="39947"/>
    <lineage>
        <taxon>Eukaryota</taxon>
        <taxon>Viridiplantae</taxon>
        <taxon>Streptophyta</taxon>
        <taxon>Embryophyta</taxon>
        <taxon>Tracheophyta</taxon>
        <taxon>Spermatophyta</taxon>
        <taxon>Magnoliopsida</taxon>
        <taxon>Liliopsida</taxon>
        <taxon>Poales</taxon>
        <taxon>Poaceae</taxon>
        <taxon>BOP clade</taxon>
        <taxon>Oryzoideae</taxon>
        <taxon>Oryzeae</taxon>
        <taxon>Oryzinae</taxon>
        <taxon>Oryza</taxon>
        <taxon>Oryza sativa</taxon>
    </lineage>
</organism>
<reference evidence="3" key="2">
    <citation type="journal article" date="2008" name="Nucleic Acids Res.">
        <title>The rice annotation project database (RAP-DB): 2008 update.</title>
        <authorList>
            <consortium name="The rice annotation project (RAP)"/>
        </authorList>
    </citation>
    <scope>GENOME REANNOTATION</scope>
    <source>
        <strain evidence="3">cv. Nipponbare</strain>
    </source>
</reference>
<name>Q6Z1F7_ORYSJ</name>